<evidence type="ECO:0000256" key="6">
    <source>
        <dbReference type="SAM" id="MobiDB-lite"/>
    </source>
</evidence>
<evidence type="ECO:0000259" key="8">
    <source>
        <dbReference type="Pfam" id="PF20684"/>
    </source>
</evidence>
<evidence type="ECO:0000256" key="5">
    <source>
        <dbReference type="ARBA" id="ARBA00038359"/>
    </source>
</evidence>
<feature type="region of interest" description="Disordered" evidence="6">
    <location>
        <begin position="299"/>
        <end position="416"/>
    </location>
</feature>
<comment type="caution">
    <text evidence="9">The sequence shown here is derived from an EMBL/GenBank/DDBJ whole genome shotgun (WGS) entry which is preliminary data.</text>
</comment>
<dbReference type="InterPro" id="IPR049326">
    <property type="entry name" value="Rhodopsin_dom_fungi"/>
</dbReference>
<feature type="compositionally biased region" description="Polar residues" evidence="6">
    <location>
        <begin position="308"/>
        <end position="329"/>
    </location>
</feature>
<dbReference type="OrthoDB" id="5413793at2759"/>
<keyword evidence="10" id="KW-1185">Reference proteome</keyword>
<comment type="subcellular location">
    <subcellularLocation>
        <location evidence="1">Membrane</location>
        <topology evidence="1">Multi-pass membrane protein</topology>
    </subcellularLocation>
</comment>
<dbReference type="Pfam" id="PF20684">
    <property type="entry name" value="Fung_rhodopsin"/>
    <property type="match status" value="1"/>
</dbReference>
<evidence type="ECO:0000256" key="4">
    <source>
        <dbReference type="ARBA" id="ARBA00023136"/>
    </source>
</evidence>
<evidence type="ECO:0000256" key="3">
    <source>
        <dbReference type="ARBA" id="ARBA00022989"/>
    </source>
</evidence>
<evidence type="ECO:0000256" key="2">
    <source>
        <dbReference type="ARBA" id="ARBA00022692"/>
    </source>
</evidence>
<feature type="transmembrane region" description="Helical" evidence="7">
    <location>
        <begin position="188"/>
        <end position="210"/>
    </location>
</feature>
<keyword evidence="3 7" id="KW-1133">Transmembrane helix</keyword>
<sequence>MTTGHRFNMPTHGNSLLFHPRSAGHHIFDLNLALIIVSTILVSLRIIVRKFVVKAMGWDDLIAILAWGLCVTLSALEMDTTNYGTGAQMTDVPRQTMLQFLKRLTIMELVYLIASGAVRLAILAFLPRLSKNNIYRWSVYGLSFIVIVVSLTGFFFLLTECSQIPDVFNYDASWRQCKDKSEEQSMMLAHAIISIFVDCMLVALPLWVVTSYLKMGVKAMQILLVFSFGIFAVATGIVRLSIISTTDFSVNTTYKMLNVAAWTDAELHVGLWVGCFPALQPLLRHASLSLGLRSQLDSRAPTSKRDTTISMDTSNRKSVGNRWSRSSGYFGSIGGRPNRGSGGGGGHFEVDGGLPGGLEMTDLEKGGDGGLNREQTDISIDIDLGERLNTGWGAEAKAEAEAEADGQRQEGSLSKE</sequence>
<accession>A0A4U6XJ21</accession>
<keyword evidence="2 7" id="KW-0812">Transmembrane</keyword>
<proteinExistence type="inferred from homology"/>
<evidence type="ECO:0000313" key="10">
    <source>
        <dbReference type="Proteomes" id="UP000310108"/>
    </source>
</evidence>
<dbReference type="GO" id="GO:0016020">
    <property type="term" value="C:membrane"/>
    <property type="evidence" value="ECO:0007669"/>
    <property type="project" value="UniProtKB-SubCell"/>
</dbReference>
<feature type="transmembrane region" description="Helical" evidence="7">
    <location>
        <begin position="222"/>
        <end position="242"/>
    </location>
</feature>
<dbReference type="PANTHER" id="PTHR33048:SF47">
    <property type="entry name" value="INTEGRAL MEMBRANE PROTEIN-RELATED"/>
    <property type="match status" value="1"/>
</dbReference>
<comment type="similarity">
    <text evidence="5">Belongs to the SAT4 family.</text>
</comment>
<dbReference type="AlphaFoldDB" id="A0A4U6XJ21"/>
<dbReference type="Proteomes" id="UP000310108">
    <property type="component" value="Unassembled WGS sequence"/>
</dbReference>
<gene>
    <name evidence="9" type="ORF">CTA1_7324</name>
</gene>
<evidence type="ECO:0000313" key="9">
    <source>
        <dbReference type="EMBL" id="TKW54107.1"/>
    </source>
</evidence>
<reference evidence="9 10" key="1">
    <citation type="journal article" date="2019" name="PLoS ONE">
        <title>Comparative genome analysis indicates high evolutionary potential of pathogenicity genes in Colletotrichum tanaceti.</title>
        <authorList>
            <person name="Lelwala R.V."/>
            <person name="Korhonen P.K."/>
            <person name="Young N.D."/>
            <person name="Scott J.B."/>
            <person name="Ades P.A."/>
            <person name="Gasser R.B."/>
            <person name="Taylor P.W.J."/>
        </authorList>
    </citation>
    <scope>NUCLEOTIDE SEQUENCE [LARGE SCALE GENOMIC DNA]</scope>
    <source>
        <strain evidence="9">BRIP57314</strain>
    </source>
</reference>
<protein>
    <recommendedName>
        <fullName evidence="8">Rhodopsin domain-containing protein</fullName>
    </recommendedName>
</protein>
<feature type="domain" description="Rhodopsin" evidence="8">
    <location>
        <begin position="44"/>
        <end position="284"/>
    </location>
</feature>
<feature type="transmembrane region" description="Helical" evidence="7">
    <location>
        <begin position="109"/>
        <end position="127"/>
    </location>
</feature>
<dbReference type="InterPro" id="IPR052337">
    <property type="entry name" value="SAT4-like"/>
</dbReference>
<feature type="compositionally biased region" description="Basic and acidic residues" evidence="6">
    <location>
        <begin position="396"/>
        <end position="416"/>
    </location>
</feature>
<organism evidence="9 10">
    <name type="scientific">Colletotrichum tanaceti</name>
    <dbReference type="NCBI Taxonomy" id="1306861"/>
    <lineage>
        <taxon>Eukaryota</taxon>
        <taxon>Fungi</taxon>
        <taxon>Dikarya</taxon>
        <taxon>Ascomycota</taxon>
        <taxon>Pezizomycotina</taxon>
        <taxon>Sordariomycetes</taxon>
        <taxon>Hypocreomycetidae</taxon>
        <taxon>Glomerellales</taxon>
        <taxon>Glomerellaceae</taxon>
        <taxon>Colletotrichum</taxon>
        <taxon>Colletotrichum destructivum species complex</taxon>
    </lineage>
</organism>
<dbReference type="EMBL" id="PJEX01000155">
    <property type="protein sequence ID" value="TKW54107.1"/>
    <property type="molecule type" value="Genomic_DNA"/>
</dbReference>
<evidence type="ECO:0000256" key="1">
    <source>
        <dbReference type="ARBA" id="ARBA00004141"/>
    </source>
</evidence>
<keyword evidence="4 7" id="KW-0472">Membrane</keyword>
<feature type="transmembrane region" description="Helical" evidence="7">
    <location>
        <begin position="27"/>
        <end position="48"/>
    </location>
</feature>
<dbReference type="PANTHER" id="PTHR33048">
    <property type="entry name" value="PTH11-LIKE INTEGRAL MEMBRANE PROTEIN (AFU_ORTHOLOGUE AFUA_5G11245)"/>
    <property type="match status" value="1"/>
</dbReference>
<evidence type="ECO:0000256" key="7">
    <source>
        <dbReference type="SAM" id="Phobius"/>
    </source>
</evidence>
<feature type="transmembrane region" description="Helical" evidence="7">
    <location>
        <begin position="139"/>
        <end position="158"/>
    </location>
</feature>
<name>A0A4U6XJ21_9PEZI</name>
<feature type="transmembrane region" description="Helical" evidence="7">
    <location>
        <begin position="60"/>
        <end position="76"/>
    </location>
</feature>